<keyword evidence="1" id="KW-0812">Transmembrane</keyword>
<protein>
    <submittedName>
        <fullName evidence="2">Uncharacterized protein</fullName>
    </submittedName>
</protein>
<dbReference type="EMBL" id="MN740961">
    <property type="protein sequence ID" value="QHU19965.1"/>
    <property type="molecule type" value="Genomic_DNA"/>
</dbReference>
<sequence length="65" mass="7650">MFIFILNSIPQEIIISFFLGYILTPKRNLLNDEPFAGFLYNLKLATFFLPFVTIINYVYPLLKET</sequence>
<accession>A0A6C0KPN1</accession>
<name>A0A6C0KPN1_9ZZZZ</name>
<reference evidence="2" key="1">
    <citation type="journal article" date="2020" name="Nature">
        <title>Giant virus diversity and host interactions through global metagenomics.</title>
        <authorList>
            <person name="Schulz F."/>
            <person name="Roux S."/>
            <person name="Paez-Espino D."/>
            <person name="Jungbluth S."/>
            <person name="Walsh D.A."/>
            <person name="Denef V.J."/>
            <person name="McMahon K.D."/>
            <person name="Konstantinidis K.T."/>
            <person name="Eloe-Fadrosh E.A."/>
            <person name="Kyrpides N.C."/>
            <person name="Woyke T."/>
        </authorList>
    </citation>
    <scope>NUCLEOTIDE SEQUENCE</scope>
    <source>
        <strain evidence="2">GVMAG-S-3300013014-136</strain>
    </source>
</reference>
<keyword evidence="1" id="KW-0472">Membrane</keyword>
<evidence type="ECO:0000313" key="2">
    <source>
        <dbReference type="EMBL" id="QHU19965.1"/>
    </source>
</evidence>
<proteinExistence type="predicted"/>
<feature type="transmembrane region" description="Helical" evidence="1">
    <location>
        <begin position="44"/>
        <end position="62"/>
    </location>
</feature>
<keyword evidence="1" id="KW-1133">Transmembrane helix</keyword>
<evidence type="ECO:0000256" key="1">
    <source>
        <dbReference type="SAM" id="Phobius"/>
    </source>
</evidence>
<dbReference type="AlphaFoldDB" id="A0A6C0KPN1"/>
<organism evidence="2">
    <name type="scientific">viral metagenome</name>
    <dbReference type="NCBI Taxonomy" id="1070528"/>
    <lineage>
        <taxon>unclassified sequences</taxon>
        <taxon>metagenomes</taxon>
        <taxon>organismal metagenomes</taxon>
    </lineage>
</organism>
<feature type="transmembrane region" description="Helical" evidence="1">
    <location>
        <begin position="5"/>
        <end position="24"/>
    </location>
</feature>